<name>A0ABP9JNB6_9MICO</name>
<organism evidence="1 2">
    <name type="scientific">Terrabacter aeriphilus</name>
    <dbReference type="NCBI Taxonomy" id="515662"/>
    <lineage>
        <taxon>Bacteria</taxon>
        <taxon>Bacillati</taxon>
        <taxon>Actinomycetota</taxon>
        <taxon>Actinomycetes</taxon>
        <taxon>Micrococcales</taxon>
        <taxon>Intrasporangiaceae</taxon>
        <taxon>Terrabacter</taxon>
    </lineage>
</organism>
<dbReference type="RefSeq" id="WP_345509326.1">
    <property type="nucleotide sequence ID" value="NZ_BAABIW010000039.1"/>
</dbReference>
<protein>
    <submittedName>
        <fullName evidence="1">Uncharacterized protein</fullName>
    </submittedName>
</protein>
<sequence length="127" mass="15186">MAPQEPEEGRSPKVEYRPPQCDVCDRDAKYFDIRWKDSKQEKNEFRLQQCREHHELVRDYKPPGRPGPSVDDSKRIEWLKQTDDPEMKALGERLMFPERDGLVTYKRLTYQDIHRDDLGHEPPGRHL</sequence>
<dbReference type="EMBL" id="BAABIW010000039">
    <property type="protein sequence ID" value="GAA5036965.1"/>
    <property type="molecule type" value="Genomic_DNA"/>
</dbReference>
<gene>
    <name evidence="1" type="ORF">GCM10023258_39990</name>
</gene>
<evidence type="ECO:0000313" key="2">
    <source>
        <dbReference type="Proteomes" id="UP001500427"/>
    </source>
</evidence>
<keyword evidence="2" id="KW-1185">Reference proteome</keyword>
<proteinExistence type="predicted"/>
<evidence type="ECO:0000313" key="1">
    <source>
        <dbReference type="EMBL" id="GAA5036965.1"/>
    </source>
</evidence>
<reference evidence="2" key="1">
    <citation type="journal article" date="2019" name="Int. J. Syst. Evol. Microbiol.">
        <title>The Global Catalogue of Microorganisms (GCM) 10K type strain sequencing project: providing services to taxonomists for standard genome sequencing and annotation.</title>
        <authorList>
            <consortium name="The Broad Institute Genomics Platform"/>
            <consortium name="The Broad Institute Genome Sequencing Center for Infectious Disease"/>
            <person name="Wu L."/>
            <person name="Ma J."/>
        </authorList>
    </citation>
    <scope>NUCLEOTIDE SEQUENCE [LARGE SCALE GENOMIC DNA]</scope>
    <source>
        <strain evidence="2">JCM 17687</strain>
    </source>
</reference>
<accession>A0ABP9JNB6</accession>
<comment type="caution">
    <text evidence="1">The sequence shown here is derived from an EMBL/GenBank/DDBJ whole genome shotgun (WGS) entry which is preliminary data.</text>
</comment>
<dbReference type="Proteomes" id="UP001500427">
    <property type="component" value="Unassembled WGS sequence"/>
</dbReference>